<dbReference type="AlphaFoldDB" id="Q54P66"/>
<dbReference type="EMBL" id="AAFI02000071">
    <property type="protein sequence ID" value="EAL65035.1"/>
    <property type="molecule type" value="Genomic_DNA"/>
</dbReference>
<dbReference type="GeneID" id="8624761"/>
<proteinExistence type="predicted"/>
<dbReference type="PANTHER" id="PTHR39523">
    <property type="entry name" value="TRANSMEMBRANE PROTEIN"/>
    <property type="match status" value="1"/>
</dbReference>
<reference evidence="2 3" key="1">
    <citation type="journal article" date="2005" name="Nature">
        <title>The genome of the social amoeba Dictyostelium discoideum.</title>
        <authorList>
            <consortium name="The Dictyostelium discoideum Sequencing Consortium"/>
            <person name="Eichinger L."/>
            <person name="Pachebat J.A."/>
            <person name="Glockner G."/>
            <person name="Rajandream M.A."/>
            <person name="Sucgang R."/>
            <person name="Berriman M."/>
            <person name="Song J."/>
            <person name="Olsen R."/>
            <person name="Szafranski K."/>
            <person name="Xu Q."/>
            <person name="Tunggal B."/>
            <person name="Kummerfeld S."/>
            <person name="Madera M."/>
            <person name="Konfortov B.A."/>
            <person name="Rivero F."/>
            <person name="Bankier A.T."/>
            <person name="Lehmann R."/>
            <person name="Hamlin N."/>
            <person name="Davies R."/>
            <person name="Gaudet P."/>
            <person name="Fey P."/>
            <person name="Pilcher K."/>
            <person name="Chen G."/>
            <person name="Saunders D."/>
            <person name="Sodergren E."/>
            <person name="Davis P."/>
            <person name="Kerhornou A."/>
            <person name="Nie X."/>
            <person name="Hall N."/>
            <person name="Anjard C."/>
            <person name="Hemphill L."/>
            <person name="Bason N."/>
            <person name="Farbrother P."/>
            <person name="Desany B."/>
            <person name="Just E."/>
            <person name="Morio T."/>
            <person name="Rost R."/>
            <person name="Churcher C."/>
            <person name="Cooper J."/>
            <person name="Haydock S."/>
            <person name="van Driessche N."/>
            <person name="Cronin A."/>
            <person name="Goodhead I."/>
            <person name="Muzny D."/>
            <person name="Mourier T."/>
            <person name="Pain A."/>
            <person name="Lu M."/>
            <person name="Harper D."/>
            <person name="Lindsay R."/>
            <person name="Hauser H."/>
            <person name="James K."/>
            <person name="Quiles M."/>
            <person name="Madan Babu M."/>
            <person name="Saito T."/>
            <person name="Buchrieser C."/>
            <person name="Wardroper A."/>
            <person name="Felder M."/>
            <person name="Thangavelu M."/>
            <person name="Johnson D."/>
            <person name="Knights A."/>
            <person name="Loulseged H."/>
            <person name="Mungall K."/>
            <person name="Oliver K."/>
            <person name="Price C."/>
            <person name="Quail M.A."/>
            <person name="Urushihara H."/>
            <person name="Hernandez J."/>
            <person name="Rabbinowitsch E."/>
            <person name="Steffen D."/>
            <person name="Sanders M."/>
            <person name="Ma J."/>
            <person name="Kohara Y."/>
            <person name="Sharp S."/>
            <person name="Simmonds M."/>
            <person name="Spiegler S."/>
            <person name="Tivey A."/>
            <person name="Sugano S."/>
            <person name="White B."/>
            <person name="Walker D."/>
            <person name="Woodward J."/>
            <person name="Winckler T."/>
            <person name="Tanaka Y."/>
            <person name="Shaulsky G."/>
            <person name="Schleicher M."/>
            <person name="Weinstock G."/>
            <person name="Rosenthal A."/>
            <person name="Cox E.C."/>
            <person name="Chisholm R.L."/>
            <person name="Gibbs R."/>
            <person name="Loomis W.F."/>
            <person name="Platzer M."/>
            <person name="Kay R.R."/>
            <person name="Williams J."/>
            <person name="Dear P.H."/>
            <person name="Noegel A.A."/>
            <person name="Barrell B."/>
            <person name="Kuspa A."/>
        </authorList>
    </citation>
    <scope>NUCLEOTIDE SEQUENCE [LARGE SCALE GENOMIC DNA]</scope>
    <source>
        <strain evidence="2 3">AX4</strain>
    </source>
</reference>
<evidence type="ECO:0000313" key="3">
    <source>
        <dbReference type="Proteomes" id="UP000002195"/>
    </source>
</evidence>
<feature type="chain" id="PRO_5004249247" evidence="1">
    <location>
        <begin position="20"/>
        <end position="204"/>
    </location>
</feature>
<evidence type="ECO:0000313" key="2">
    <source>
        <dbReference type="EMBL" id="EAL65035.1"/>
    </source>
</evidence>
<keyword evidence="1" id="KW-0732">Signal</keyword>
<name>Q54P66_DICDI</name>
<dbReference type="dictyBase" id="DDB_G0284765"/>
<dbReference type="KEGG" id="ddi:DDB_G0284765"/>
<dbReference type="RefSeq" id="XP_638392.1">
    <property type="nucleotide sequence ID" value="XM_633300.1"/>
</dbReference>
<comment type="caution">
    <text evidence="2">The sequence shown here is derived from an EMBL/GenBank/DDBJ whole genome shotgun (WGS) entry which is preliminary data.</text>
</comment>
<dbReference type="PaxDb" id="44689-DDB0186178"/>
<gene>
    <name evidence="2" type="ORF">DDB_G0284765</name>
</gene>
<organism evidence="2 3">
    <name type="scientific">Dictyostelium discoideum</name>
    <name type="common">Social amoeba</name>
    <dbReference type="NCBI Taxonomy" id="44689"/>
    <lineage>
        <taxon>Eukaryota</taxon>
        <taxon>Amoebozoa</taxon>
        <taxon>Evosea</taxon>
        <taxon>Eumycetozoa</taxon>
        <taxon>Dictyostelia</taxon>
        <taxon>Dictyosteliales</taxon>
        <taxon>Dictyosteliaceae</taxon>
        <taxon>Dictyostelium</taxon>
    </lineage>
</organism>
<dbReference type="PhylomeDB" id="Q54P66"/>
<protein>
    <submittedName>
        <fullName evidence="2">Uncharacterized protein</fullName>
    </submittedName>
</protein>
<dbReference type="HOGENOM" id="CLU_1345350_0_0_1"/>
<dbReference type="InParanoid" id="Q54P66"/>
<sequence>MKLLFSIIFLIFSINSVFSKNETIVLTPFRDSKCTQVGGGIGYGYMPELTSMNSNLIQVFGNFYDLLDFSESTKSDQLKMSVLGSNGKPYVTEIFNFNTCQYSTYFKGYYLVELNADLPKNSLQFNVWSKSGSFGDPCSIDNYQNFTFVTNGTTVDYDNQSSTQEFTCVEGIPYITICGDNSNSCNTNHLTTCFDAQYKATCIN</sequence>
<dbReference type="VEuPathDB" id="AmoebaDB:DDB_G0284765"/>
<dbReference type="PANTHER" id="PTHR39523:SF1">
    <property type="entry name" value="TRANSMEMBRANE PROTEIN"/>
    <property type="match status" value="1"/>
</dbReference>
<dbReference type="Pfam" id="PF11912">
    <property type="entry name" value="CfaA_B_C"/>
    <property type="match status" value="1"/>
</dbReference>
<dbReference type="FunCoup" id="Q54P66">
    <property type="interactions" value="161"/>
</dbReference>
<dbReference type="InterPro" id="IPR021837">
    <property type="entry name" value="CfaA/B/C"/>
</dbReference>
<keyword evidence="3" id="KW-1185">Reference proteome</keyword>
<evidence type="ECO:0000256" key="1">
    <source>
        <dbReference type="SAM" id="SignalP"/>
    </source>
</evidence>
<accession>Q54P66</accession>
<dbReference type="Proteomes" id="UP000002195">
    <property type="component" value="Unassembled WGS sequence"/>
</dbReference>
<feature type="signal peptide" evidence="1">
    <location>
        <begin position="1"/>
        <end position="19"/>
    </location>
</feature>